<dbReference type="InterPro" id="IPR000504">
    <property type="entry name" value="RRM_dom"/>
</dbReference>
<dbReference type="InterPro" id="IPR035979">
    <property type="entry name" value="RBD_domain_sf"/>
</dbReference>
<name>A0A1E3NED4_9ASCO</name>
<dbReference type="OrthoDB" id="21467at2759"/>
<keyword evidence="2 4" id="KW-0694">RNA-binding</keyword>
<dbReference type="GO" id="GO:0030687">
    <property type="term" value="C:preribosome, large subunit precursor"/>
    <property type="evidence" value="ECO:0007669"/>
    <property type="project" value="EnsemblFungi"/>
</dbReference>
<keyword evidence="7" id="KW-1185">Reference proteome</keyword>
<feature type="non-terminal residue" evidence="6">
    <location>
        <position position="1"/>
    </location>
</feature>
<reference evidence="6 7" key="1">
    <citation type="journal article" date="2016" name="Proc. Natl. Acad. Sci. U.S.A.">
        <title>Comparative genomics of biotechnologically important yeasts.</title>
        <authorList>
            <person name="Riley R."/>
            <person name="Haridas S."/>
            <person name="Wolfe K.H."/>
            <person name="Lopes M.R."/>
            <person name="Hittinger C.T."/>
            <person name="Goeker M."/>
            <person name="Salamov A.A."/>
            <person name="Wisecaver J.H."/>
            <person name="Long T.M."/>
            <person name="Calvey C.H."/>
            <person name="Aerts A.L."/>
            <person name="Barry K.W."/>
            <person name="Choi C."/>
            <person name="Clum A."/>
            <person name="Coughlan A.Y."/>
            <person name="Deshpande S."/>
            <person name="Douglass A.P."/>
            <person name="Hanson S.J."/>
            <person name="Klenk H.-P."/>
            <person name="LaButti K.M."/>
            <person name="Lapidus A."/>
            <person name="Lindquist E.A."/>
            <person name="Lipzen A.M."/>
            <person name="Meier-Kolthoff J.P."/>
            <person name="Ohm R.A."/>
            <person name="Otillar R.P."/>
            <person name="Pangilinan J.L."/>
            <person name="Peng Y."/>
            <person name="Rokas A."/>
            <person name="Rosa C.A."/>
            <person name="Scheuner C."/>
            <person name="Sibirny A.A."/>
            <person name="Slot J.C."/>
            <person name="Stielow J.B."/>
            <person name="Sun H."/>
            <person name="Kurtzman C.P."/>
            <person name="Blackwell M."/>
            <person name="Grigoriev I.V."/>
            <person name="Jeffries T.W."/>
        </authorList>
    </citation>
    <scope>NUCLEOTIDE SEQUENCE [LARGE SCALE GENOMIC DNA]</scope>
    <source>
        <strain evidence="6 7">NRRL Y-2026</strain>
    </source>
</reference>
<dbReference type="GO" id="GO:0019843">
    <property type="term" value="F:rRNA binding"/>
    <property type="evidence" value="ECO:0007669"/>
    <property type="project" value="EnsemblFungi"/>
</dbReference>
<dbReference type="GO" id="GO:0043023">
    <property type="term" value="F:ribosomal large subunit binding"/>
    <property type="evidence" value="ECO:0007669"/>
    <property type="project" value="EnsemblFungi"/>
</dbReference>
<keyword evidence="3" id="KW-0539">Nucleus</keyword>
<evidence type="ECO:0000313" key="7">
    <source>
        <dbReference type="Proteomes" id="UP000094455"/>
    </source>
</evidence>
<evidence type="ECO:0000256" key="3">
    <source>
        <dbReference type="ARBA" id="ARBA00023242"/>
    </source>
</evidence>
<evidence type="ECO:0000259" key="5">
    <source>
        <dbReference type="PROSITE" id="PS50102"/>
    </source>
</evidence>
<evidence type="ECO:0000313" key="6">
    <source>
        <dbReference type="EMBL" id="ODQ44490.1"/>
    </source>
</evidence>
<dbReference type="GO" id="GO:0000463">
    <property type="term" value="P:maturation of LSU-rRNA from tricistronic rRNA transcript (SSU-rRNA, 5.8S rRNA, LSU-rRNA)"/>
    <property type="evidence" value="ECO:0007669"/>
    <property type="project" value="EnsemblFungi"/>
</dbReference>
<sequence length="145" mass="16674">RGVIYIGRLPNGFEEKELRKYFEQFGEITRLRLSRNKKTGKSKHYAFLEFKEAEVAKVAAETMDNYLLMGHLLSVSVLDSDKVHEKLFVGANIKFKVVPYGKLNQLKHDKKKSKAEWEKLSKNHANSIKSKQESLAAMGIDFDIN</sequence>
<dbReference type="GeneID" id="30179174"/>
<accession>A0A1E3NED4</accession>
<proteinExistence type="predicted"/>
<dbReference type="RefSeq" id="XP_019015603.1">
    <property type="nucleotide sequence ID" value="XM_019162487.1"/>
</dbReference>
<feature type="domain" description="RRM" evidence="5">
    <location>
        <begin position="2"/>
        <end position="80"/>
    </location>
</feature>
<dbReference type="CDD" id="cd12307">
    <property type="entry name" value="RRM_NIFK_like"/>
    <property type="match status" value="1"/>
</dbReference>
<dbReference type="Proteomes" id="UP000094455">
    <property type="component" value="Unassembled WGS sequence"/>
</dbReference>
<dbReference type="Gene3D" id="3.30.70.330">
    <property type="match status" value="1"/>
</dbReference>
<dbReference type="InterPro" id="IPR012677">
    <property type="entry name" value="Nucleotide-bd_a/b_plait_sf"/>
</dbReference>
<dbReference type="PANTHER" id="PTHR46754">
    <property type="entry name" value="MKI67 FHA DOMAIN-INTERACTING NUCLEOLAR PHOSPHOPROTEIN"/>
    <property type="match status" value="1"/>
</dbReference>
<dbReference type="STRING" id="763406.A0A1E3NED4"/>
<feature type="non-terminal residue" evidence="6">
    <location>
        <position position="145"/>
    </location>
</feature>
<comment type="subcellular location">
    <subcellularLocation>
        <location evidence="1">Nucleus</location>
        <location evidence="1">Nucleolus</location>
    </subcellularLocation>
</comment>
<dbReference type="AlphaFoldDB" id="A0A1E3NED4"/>
<evidence type="ECO:0000256" key="2">
    <source>
        <dbReference type="ARBA" id="ARBA00022884"/>
    </source>
</evidence>
<organism evidence="6 7">
    <name type="scientific">Pichia membranifaciens NRRL Y-2026</name>
    <dbReference type="NCBI Taxonomy" id="763406"/>
    <lineage>
        <taxon>Eukaryota</taxon>
        <taxon>Fungi</taxon>
        <taxon>Dikarya</taxon>
        <taxon>Ascomycota</taxon>
        <taxon>Saccharomycotina</taxon>
        <taxon>Pichiomycetes</taxon>
        <taxon>Pichiales</taxon>
        <taxon>Pichiaceae</taxon>
        <taxon>Pichia</taxon>
    </lineage>
</organism>
<evidence type="ECO:0000256" key="1">
    <source>
        <dbReference type="ARBA" id="ARBA00004604"/>
    </source>
</evidence>
<dbReference type="SUPFAM" id="SSF54928">
    <property type="entry name" value="RNA-binding domain, RBD"/>
    <property type="match status" value="1"/>
</dbReference>
<dbReference type="PROSITE" id="PS50102">
    <property type="entry name" value="RRM"/>
    <property type="match status" value="1"/>
</dbReference>
<protein>
    <recommendedName>
        <fullName evidence="5">RRM domain-containing protein</fullName>
    </recommendedName>
</protein>
<dbReference type="EMBL" id="KV454007">
    <property type="protein sequence ID" value="ODQ44490.1"/>
    <property type="molecule type" value="Genomic_DNA"/>
</dbReference>
<dbReference type="Pfam" id="PF00076">
    <property type="entry name" value="RRM_1"/>
    <property type="match status" value="1"/>
</dbReference>
<dbReference type="SMART" id="SM00360">
    <property type="entry name" value="RRM"/>
    <property type="match status" value="1"/>
</dbReference>
<evidence type="ECO:0000256" key="4">
    <source>
        <dbReference type="PROSITE-ProRule" id="PRU00176"/>
    </source>
</evidence>
<dbReference type="GO" id="GO:0005730">
    <property type="term" value="C:nucleolus"/>
    <property type="evidence" value="ECO:0007669"/>
    <property type="project" value="UniProtKB-SubCell"/>
</dbReference>
<gene>
    <name evidence="6" type="ORF">PICMEDRAFT_27206</name>
</gene>